<evidence type="ECO:0000313" key="4">
    <source>
        <dbReference type="Proteomes" id="UP000016931"/>
    </source>
</evidence>
<reference evidence="3 4" key="1">
    <citation type="journal article" date="2012" name="PLoS Pathog.">
        <title>Diverse lifestyles and strategies of plant pathogenesis encoded in the genomes of eighteen Dothideomycetes fungi.</title>
        <authorList>
            <person name="Ohm R.A."/>
            <person name="Feau N."/>
            <person name="Henrissat B."/>
            <person name="Schoch C.L."/>
            <person name="Horwitz B.A."/>
            <person name="Barry K.W."/>
            <person name="Condon B.J."/>
            <person name="Copeland A.C."/>
            <person name="Dhillon B."/>
            <person name="Glaser F."/>
            <person name="Hesse C.N."/>
            <person name="Kosti I."/>
            <person name="LaButti K."/>
            <person name="Lindquist E.A."/>
            <person name="Lucas S."/>
            <person name="Salamov A.A."/>
            <person name="Bradshaw R.E."/>
            <person name="Ciuffetti L."/>
            <person name="Hamelin R.C."/>
            <person name="Kema G.H.J."/>
            <person name="Lawrence C."/>
            <person name="Scott J.A."/>
            <person name="Spatafora J.W."/>
            <person name="Turgeon B.G."/>
            <person name="de Wit P.J.G.M."/>
            <person name="Zhong S."/>
            <person name="Goodwin S.B."/>
            <person name="Grigoriev I.V."/>
        </authorList>
    </citation>
    <scope>NUCLEOTIDE SEQUENCE [LARGE SCALE GENOMIC DNA]</scope>
    <source>
        <strain evidence="3 4">SO2202</strain>
    </source>
</reference>
<dbReference type="GO" id="GO:0003676">
    <property type="term" value="F:nucleic acid binding"/>
    <property type="evidence" value="ECO:0007669"/>
    <property type="project" value="InterPro"/>
</dbReference>
<dbReference type="OrthoDB" id="20734at2759"/>
<evidence type="ECO:0000313" key="3">
    <source>
        <dbReference type="EMBL" id="EMF15375.1"/>
    </source>
</evidence>
<dbReference type="eggNOG" id="ENOG502S6ZS">
    <property type="taxonomic scope" value="Eukaryota"/>
</dbReference>
<dbReference type="Gene3D" id="3.40.1350.10">
    <property type="match status" value="1"/>
</dbReference>
<dbReference type="Proteomes" id="UP000016931">
    <property type="component" value="Unassembled WGS sequence"/>
</dbReference>
<proteinExistence type="predicted"/>
<organism evidence="3 4">
    <name type="scientific">Sphaerulina musiva (strain SO2202)</name>
    <name type="common">Poplar stem canker fungus</name>
    <name type="synonym">Septoria musiva</name>
    <dbReference type="NCBI Taxonomy" id="692275"/>
    <lineage>
        <taxon>Eukaryota</taxon>
        <taxon>Fungi</taxon>
        <taxon>Dikarya</taxon>
        <taxon>Ascomycota</taxon>
        <taxon>Pezizomycotina</taxon>
        <taxon>Dothideomycetes</taxon>
        <taxon>Dothideomycetidae</taxon>
        <taxon>Mycosphaerellales</taxon>
        <taxon>Mycosphaerellaceae</taxon>
        <taxon>Sphaerulina</taxon>
    </lineage>
</organism>
<accession>M3DBE4</accession>
<feature type="non-terminal residue" evidence="3">
    <location>
        <position position="1"/>
    </location>
</feature>
<dbReference type="GO" id="GO:0005739">
    <property type="term" value="C:mitochondrion"/>
    <property type="evidence" value="ECO:0007669"/>
    <property type="project" value="UniProtKB-SubCell"/>
</dbReference>
<comment type="subcellular location">
    <subcellularLocation>
        <location evidence="1">Mitochondrion</location>
    </subcellularLocation>
</comment>
<dbReference type="PANTHER" id="PTHR28133:SF1">
    <property type="entry name" value="REQUIRED FOR RESPIRATORY GROWTH PROTEIN 7, MITOCHONDRIAL"/>
    <property type="match status" value="1"/>
</dbReference>
<dbReference type="InterPro" id="IPR011335">
    <property type="entry name" value="Restrct_endonuc-II-like"/>
</dbReference>
<dbReference type="PANTHER" id="PTHR28133">
    <property type="entry name" value="REQUIRED FOR RESPIRATORY GROWTH PROTEIN 7, MITOCHONDRIAL"/>
    <property type="match status" value="1"/>
</dbReference>
<keyword evidence="2" id="KW-0496">Mitochondrion</keyword>
<dbReference type="SUPFAM" id="SSF52980">
    <property type="entry name" value="Restriction endonuclease-like"/>
    <property type="match status" value="1"/>
</dbReference>
<dbReference type="GO" id="GO:0006302">
    <property type="term" value="P:double-strand break repair"/>
    <property type="evidence" value="ECO:0007669"/>
    <property type="project" value="UniProtKB-ARBA"/>
</dbReference>
<name>M3DBE4_SPHMS</name>
<evidence type="ECO:0000256" key="1">
    <source>
        <dbReference type="ARBA" id="ARBA00004173"/>
    </source>
</evidence>
<protein>
    <recommendedName>
        <fullName evidence="5">Required for respiratory growth protein 7, mitochondrial</fullName>
    </recommendedName>
</protein>
<sequence length="163" mass="18025">HHDLESFVAYSTSRNVSTSSTVYRGTFYEYTVRAALESYHFNLHRTGKSNDLGIDLLGQWSLPQQPQELKVIVQCKLSVAQPCNVRELEGAYVGAPAGWNGDGIMALLISARPATLGVRSALQRSRLPMGFLQITEEGSVQQFIWNAVAQEARLMGMSTTKAY</sequence>
<dbReference type="InterPro" id="IPR018828">
    <property type="entry name" value="RRG7"/>
</dbReference>
<dbReference type="RefSeq" id="XP_016763496.1">
    <property type="nucleotide sequence ID" value="XM_016908380.1"/>
</dbReference>
<evidence type="ECO:0008006" key="5">
    <source>
        <dbReference type="Google" id="ProtNLM"/>
    </source>
</evidence>
<dbReference type="Pfam" id="PF10356">
    <property type="entry name" value="RRG7"/>
    <property type="match status" value="2"/>
</dbReference>
<dbReference type="GeneID" id="27905517"/>
<dbReference type="AlphaFoldDB" id="M3DBE4"/>
<evidence type="ECO:0000256" key="2">
    <source>
        <dbReference type="ARBA" id="ARBA00023128"/>
    </source>
</evidence>
<feature type="non-terminal residue" evidence="3">
    <location>
        <position position="163"/>
    </location>
</feature>
<dbReference type="HOGENOM" id="CLU_060368_1_1_1"/>
<dbReference type="EMBL" id="KB456261">
    <property type="protein sequence ID" value="EMF15375.1"/>
    <property type="molecule type" value="Genomic_DNA"/>
</dbReference>
<dbReference type="InterPro" id="IPR011856">
    <property type="entry name" value="tRNA_endonuc-like_dom_sf"/>
</dbReference>
<gene>
    <name evidence="3" type="ORF">SEPMUDRAFT_24119</name>
</gene>
<keyword evidence="4" id="KW-1185">Reference proteome</keyword>